<dbReference type="EMBL" id="CP129013">
    <property type="protein sequence ID" value="WLR43098.1"/>
    <property type="molecule type" value="Genomic_DNA"/>
</dbReference>
<evidence type="ECO:0008006" key="3">
    <source>
        <dbReference type="Google" id="ProtNLM"/>
    </source>
</evidence>
<keyword evidence="2" id="KW-1185">Reference proteome</keyword>
<accession>A0ABY9JXP2</accession>
<name>A0ABY9JXP2_9BACI</name>
<reference evidence="1 2" key="1">
    <citation type="submission" date="2023-06" db="EMBL/GenBank/DDBJ databases">
        <title>Five Gram-positive bacteria isolated from mangrove sediments in Shenzhen, Guangdong, China.</title>
        <authorList>
            <person name="Yu S."/>
            <person name="Zheng W."/>
            <person name="Huang Y."/>
        </authorList>
    </citation>
    <scope>NUCLEOTIDE SEQUENCE [LARGE SCALE GENOMIC DNA]</scope>
    <source>
        <strain evidence="1 2">SaN35-3</strain>
    </source>
</reference>
<proteinExistence type="predicted"/>
<dbReference type="Proteomes" id="UP001197974">
    <property type="component" value="Chromosome"/>
</dbReference>
<gene>
    <name evidence="1" type="ORF">LC087_02505</name>
</gene>
<organism evidence="1 2">
    <name type="scientific">Bacillus carboniphilus</name>
    <dbReference type="NCBI Taxonomy" id="86663"/>
    <lineage>
        <taxon>Bacteria</taxon>
        <taxon>Bacillati</taxon>
        <taxon>Bacillota</taxon>
        <taxon>Bacilli</taxon>
        <taxon>Bacillales</taxon>
        <taxon>Bacillaceae</taxon>
        <taxon>Bacillus</taxon>
    </lineage>
</organism>
<protein>
    <recommendedName>
        <fullName evidence="3">Transposase</fullName>
    </recommendedName>
</protein>
<sequence length="54" mass="6492">MYLRDIQMVLEEKGIKDIYKRIDTQSLCITDMFMRELGNRYSTNDCKEIFFTCA</sequence>
<evidence type="ECO:0000313" key="2">
    <source>
        <dbReference type="Proteomes" id="UP001197974"/>
    </source>
</evidence>
<evidence type="ECO:0000313" key="1">
    <source>
        <dbReference type="EMBL" id="WLR43098.1"/>
    </source>
</evidence>
<dbReference type="RefSeq" id="WP_226538920.1">
    <property type="nucleotide sequence ID" value="NZ_CP129013.1"/>
</dbReference>